<reference evidence="2" key="1">
    <citation type="journal article" date="2019" name="Int. J. Syst. Evol. Microbiol.">
        <title>The Global Catalogue of Microorganisms (GCM) 10K type strain sequencing project: providing services to taxonomists for standard genome sequencing and annotation.</title>
        <authorList>
            <consortium name="The Broad Institute Genomics Platform"/>
            <consortium name="The Broad Institute Genome Sequencing Center for Infectious Disease"/>
            <person name="Wu L."/>
            <person name="Ma J."/>
        </authorList>
    </citation>
    <scope>NUCLEOTIDE SEQUENCE [LARGE SCALE GENOMIC DNA]</scope>
    <source>
        <strain evidence="2">NBRC 106396</strain>
    </source>
</reference>
<name>A0ABW2NLZ8_9BACL</name>
<accession>A0ABW2NLZ8</accession>
<proteinExistence type="predicted"/>
<keyword evidence="2" id="KW-1185">Reference proteome</keyword>
<gene>
    <name evidence="1" type="ORF">ACFQPF_02195</name>
</gene>
<evidence type="ECO:0000313" key="2">
    <source>
        <dbReference type="Proteomes" id="UP001596549"/>
    </source>
</evidence>
<comment type="caution">
    <text evidence="1">The sequence shown here is derived from an EMBL/GenBank/DDBJ whole genome shotgun (WGS) entry which is preliminary data.</text>
</comment>
<sequence length="71" mass="8101">MTLSKLFNKSLITCQELSYSMNLGLPVEVYCPVKHETVAFGRIRYMCETTVVINDSAHNRDDYLFFGCPCS</sequence>
<dbReference type="RefSeq" id="WP_379745870.1">
    <property type="nucleotide sequence ID" value="NZ_JBHTCP010000004.1"/>
</dbReference>
<evidence type="ECO:0000313" key="1">
    <source>
        <dbReference type="EMBL" id="MFC7370481.1"/>
    </source>
</evidence>
<dbReference type="EMBL" id="JBHTCP010000004">
    <property type="protein sequence ID" value="MFC7370481.1"/>
    <property type="molecule type" value="Genomic_DNA"/>
</dbReference>
<dbReference type="Proteomes" id="UP001596549">
    <property type="component" value="Unassembled WGS sequence"/>
</dbReference>
<organism evidence="1 2">
    <name type="scientific">Fictibacillus iocasae</name>
    <dbReference type="NCBI Taxonomy" id="2715437"/>
    <lineage>
        <taxon>Bacteria</taxon>
        <taxon>Bacillati</taxon>
        <taxon>Bacillota</taxon>
        <taxon>Bacilli</taxon>
        <taxon>Bacillales</taxon>
        <taxon>Fictibacillaceae</taxon>
        <taxon>Fictibacillus</taxon>
    </lineage>
</organism>
<protein>
    <submittedName>
        <fullName evidence="1">Uncharacterized protein</fullName>
    </submittedName>
</protein>